<evidence type="ECO:0000256" key="2">
    <source>
        <dbReference type="ARBA" id="ARBA00004177"/>
    </source>
</evidence>
<feature type="domain" description="Calponin-homology (CH)" evidence="28">
    <location>
        <begin position="1640"/>
        <end position="1747"/>
    </location>
</feature>
<evidence type="ECO:0000256" key="22">
    <source>
        <dbReference type="ARBA" id="ARBA00023203"/>
    </source>
</evidence>
<dbReference type="PANTHER" id="PTHR12114">
    <property type="entry name" value="PARVIN"/>
    <property type="match status" value="1"/>
</dbReference>
<accession>A0A6A4T6Z3</accession>
<feature type="compositionally biased region" description="Basic and acidic residues" evidence="26">
    <location>
        <begin position="932"/>
        <end position="941"/>
    </location>
</feature>
<dbReference type="GO" id="GO:0071963">
    <property type="term" value="P:establishment or maintenance of cell polarity regulating cell shape"/>
    <property type="evidence" value="ECO:0007669"/>
    <property type="project" value="TreeGrafter"/>
</dbReference>
<evidence type="ECO:0000313" key="31">
    <source>
        <dbReference type="Proteomes" id="UP000438429"/>
    </source>
</evidence>
<feature type="region of interest" description="Disordered" evidence="26">
    <location>
        <begin position="1384"/>
        <end position="1461"/>
    </location>
</feature>
<evidence type="ECO:0000256" key="20">
    <source>
        <dbReference type="ARBA" id="ARBA00023038"/>
    </source>
</evidence>
<feature type="compositionally biased region" description="Basic and acidic residues" evidence="26">
    <location>
        <begin position="954"/>
        <end position="983"/>
    </location>
</feature>
<name>A0A6A4T6Z3_SCOMX</name>
<evidence type="ECO:0000256" key="21">
    <source>
        <dbReference type="ARBA" id="ARBA00023054"/>
    </source>
</evidence>
<keyword evidence="10" id="KW-0285">Flavoprotein</keyword>
<comment type="subcellular location">
    <subcellularLocation>
        <location evidence="4">Cytoplasm</location>
        <location evidence="4">Cytoskeleton</location>
    </subcellularLocation>
    <subcellularLocation>
        <location evidence="3">Cytoplasm</location>
        <location evidence="3">Myofibril</location>
        <location evidence="3">Sarcomere</location>
        <location evidence="3">Z line</location>
    </subcellularLocation>
    <subcellularLocation>
        <location evidence="2">Endosome</location>
    </subcellularLocation>
</comment>
<dbReference type="Gene3D" id="1.10.418.10">
    <property type="entry name" value="Calponin-like domain"/>
    <property type="match status" value="3"/>
</dbReference>
<comment type="cofactor">
    <cofactor evidence="1">
        <name>FAD</name>
        <dbReference type="ChEBI" id="CHEBI:57692"/>
    </cofactor>
</comment>
<keyword evidence="18" id="KW-0560">Oxidoreductase</keyword>
<dbReference type="InterPro" id="IPR057494">
    <property type="entry name" value="Rossman_Mical"/>
</dbReference>
<feature type="compositionally biased region" description="Basic and acidic residues" evidence="26">
    <location>
        <begin position="1430"/>
        <end position="1446"/>
    </location>
</feature>
<dbReference type="GO" id="GO:0030018">
    <property type="term" value="C:Z disc"/>
    <property type="evidence" value="ECO:0007669"/>
    <property type="project" value="UniProtKB-SubCell"/>
</dbReference>
<dbReference type="Pfam" id="PF01494">
    <property type="entry name" value="FAD_binding_3"/>
    <property type="match status" value="1"/>
</dbReference>
<dbReference type="Pfam" id="PF25413">
    <property type="entry name" value="Rossman_Mical"/>
    <property type="match status" value="1"/>
</dbReference>
<keyword evidence="22" id="KW-0009">Actin-binding</keyword>
<keyword evidence="27" id="KW-1133">Transmembrane helix</keyword>
<evidence type="ECO:0000256" key="5">
    <source>
        <dbReference type="ARBA" id="ARBA00005666"/>
    </source>
</evidence>
<evidence type="ECO:0000256" key="11">
    <source>
        <dbReference type="ARBA" id="ARBA00022723"/>
    </source>
</evidence>
<feature type="region of interest" description="Disordered" evidence="26">
    <location>
        <begin position="553"/>
        <end position="605"/>
    </location>
</feature>
<dbReference type="CDD" id="cd21306">
    <property type="entry name" value="CH_PARVA_B_rpt2"/>
    <property type="match status" value="1"/>
</dbReference>
<feature type="domain" description="Calponin-homology (CH)" evidence="28">
    <location>
        <begin position="445"/>
        <end position="548"/>
    </location>
</feature>
<dbReference type="SUPFAM" id="SSF57716">
    <property type="entry name" value="Glucocorticoid receptor-like (DNA-binding domain)"/>
    <property type="match status" value="2"/>
</dbReference>
<feature type="transmembrane region" description="Helical" evidence="27">
    <location>
        <begin position="1904"/>
        <end position="1922"/>
    </location>
</feature>
<reference evidence="30 31" key="1">
    <citation type="submission" date="2019-06" db="EMBL/GenBank/DDBJ databases">
        <title>Draft genomes of female and male turbot (Scophthalmus maximus).</title>
        <authorList>
            <person name="Xu H."/>
            <person name="Xu X.-W."/>
            <person name="Shao C."/>
            <person name="Chen S."/>
        </authorList>
    </citation>
    <scope>NUCLEOTIDE SEQUENCE [LARGE SCALE GENOMIC DNA]</scope>
    <source>
        <strain evidence="30">Ysfricsl-2016a</strain>
        <tissue evidence="30">Blood</tissue>
    </source>
</reference>
<feature type="compositionally biased region" description="Basic and acidic residues" evidence="26">
    <location>
        <begin position="760"/>
        <end position="769"/>
    </location>
</feature>
<dbReference type="InterPro" id="IPR036188">
    <property type="entry name" value="FAD/NAD-bd_sf"/>
</dbReference>
<keyword evidence="23" id="KW-0206">Cytoskeleton</keyword>
<dbReference type="FunFam" id="1.10.418.10:FF:000023">
    <property type="entry name" value="EH domain-binding protein 1 isoform X1"/>
    <property type="match status" value="1"/>
</dbReference>
<feature type="region of interest" description="Disordered" evidence="26">
    <location>
        <begin position="642"/>
        <end position="986"/>
    </location>
</feature>
<dbReference type="Gene3D" id="3.50.50.60">
    <property type="entry name" value="FAD/NAD(P)-binding domain"/>
    <property type="match status" value="2"/>
</dbReference>
<dbReference type="InterPro" id="IPR001715">
    <property type="entry name" value="CH_dom"/>
</dbReference>
<keyword evidence="19" id="KW-0503">Monooxygenase</keyword>
<evidence type="ECO:0000256" key="6">
    <source>
        <dbReference type="ARBA" id="ARBA00008223"/>
    </source>
</evidence>
<dbReference type="FunFam" id="1.10.418.10:FF:000011">
    <property type="entry name" value="Parvin, beta"/>
    <property type="match status" value="1"/>
</dbReference>
<evidence type="ECO:0000256" key="19">
    <source>
        <dbReference type="ARBA" id="ARBA00023033"/>
    </source>
</evidence>
<feature type="region of interest" description="Disordered" evidence="26">
    <location>
        <begin position="1319"/>
        <end position="1371"/>
    </location>
</feature>
<feature type="domain" description="Calponin-homology (CH)" evidence="28">
    <location>
        <begin position="1769"/>
        <end position="1891"/>
    </location>
</feature>
<feature type="compositionally biased region" description="Polar residues" evidence="26">
    <location>
        <begin position="899"/>
        <end position="929"/>
    </location>
</feature>
<dbReference type="EC" id="1.14.13.225" evidence="7"/>
<feature type="compositionally biased region" description="Basic and acidic residues" evidence="26">
    <location>
        <begin position="1951"/>
        <end position="1995"/>
    </location>
</feature>
<feature type="compositionally biased region" description="Pro residues" evidence="26">
    <location>
        <begin position="704"/>
        <end position="714"/>
    </location>
</feature>
<dbReference type="GO" id="GO:0005768">
    <property type="term" value="C:endosome"/>
    <property type="evidence" value="ECO:0007669"/>
    <property type="project" value="UniProtKB-SubCell"/>
</dbReference>
<keyword evidence="27" id="KW-0812">Transmembrane</keyword>
<comment type="caution">
    <text evidence="30">The sequence shown here is derived from an EMBL/GenBank/DDBJ whole genome shotgun (WGS) entry which is preliminary data.</text>
</comment>
<comment type="similarity">
    <text evidence="5">Belongs to the parvin family.</text>
</comment>
<dbReference type="PROSITE" id="PS50023">
    <property type="entry name" value="LIM_DOMAIN_2"/>
    <property type="match status" value="1"/>
</dbReference>
<evidence type="ECO:0000259" key="28">
    <source>
        <dbReference type="PROSITE" id="PS50021"/>
    </source>
</evidence>
<feature type="compositionally biased region" description="Acidic residues" evidence="26">
    <location>
        <begin position="681"/>
        <end position="691"/>
    </location>
</feature>
<dbReference type="InterPro" id="IPR028433">
    <property type="entry name" value="Parvin"/>
</dbReference>
<keyword evidence="9" id="KW-0597">Phosphoprotein</keyword>
<dbReference type="GO" id="GO:0046872">
    <property type="term" value="F:metal ion binding"/>
    <property type="evidence" value="ECO:0007669"/>
    <property type="project" value="UniProtKB-KW"/>
</dbReference>
<proteinExistence type="inferred from homology"/>
<evidence type="ECO:0000256" key="4">
    <source>
        <dbReference type="ARBA" id="ARBA00004245"/>
    </source>
</evidence>
<evidence type="ECO:0000256" key="9">
    <source>
        <dbReference type="ARBA" id="ARBA00022553"/>
    </source>
</evidence>
<dbReference type="Gene3D" id="2.10.110.10">
    <property type="entry name" value="Cysteine Rich Protein"/>
    <property type="match status" value="1"/>
</dbReference>
<feature type="compositionally biased region" description="Pro residues" evidence="26">
    <location>
        <begin position="662"/>
        <end position="680"/>
    </location>
</feature>
<dbReference type="GO" id="GO:0015629">
    <property type="term" value="C:actin cytoskeleton"/>
    <property type="evidence" value="ECO:0007669"/>
    <property type="project" value="TreeGrafter"/>
</dbReference>
<dbReference type="InterPro" id="IPR001781">
    <property type="entry name" value="Znf_LIM"/>
</dbReference>
<dbReference type="PRINTS" id="PR00420">
    <property type="entry name" value="RNGMNOXGNASE"/>
</dbReference>
<dbReference type="GO" id="GO:0060271">
    <property type="term" value="P:cilium assembly"/>
    <property type="evidence" value="ECO:0007669"/>
    <property type="project" value="TreeGrafter"/>
</dbReference>
<dbReference type="Pfam" id="PF00307">
    <property type="entry name" value="CH"/>
    <property type="match status" value="3"/>
</dbReference>
<feature type="compositionally biased region" description="Pro residues" evidence="26">
    <location>
        <begin position="845"/>
        <end position="857"/>
    </location>
</feature>
<dbReference type="Proteomes" id="UP000438429">
    <property type="component" value="Unassembled WGS sequence"/>
</dbReference>
<evidence type="ECO:0000256" key="27">
    <source>
        <dbReference type="SAM" id="Phobius"/>
    </source>
</evidence>
<comment type="catalytic activity">
    <reaction evidence="24">
        <text>L-methionyl-[F-actin] + NADPH + O2 + H(+) = L-methionyl-(R)-S-oxide-[F-actin] + NADP(+) + H2O</text>
        <dbReference type="Rhea" id="RHEA:51308"/>
        <dbReference type="Rhea" id="RHEA-COMP:12953"/>
        <dbReference type="Rhea" id="RHEA-COMP:12956"/>
        <dbReference type="ChEBI" id="CHEBI:15377"/>
        <dbReference type="ChEBI" id="CHEBI:15378"/>
        <dbReference type="ChEBI" id="CHEBI:15379"/>
        <dbReference type="ChEBI" id="CHEBI:16044"/>
        <dbReference type="ChEBI" id="CHEBI:45764"/>
        <dbReference type="ChEBI" id="CHEBI:57783"/>
        <dbReference type="ChEBI" id="CHEBI:58349"/>
        <dbReference type="EC" id="1.14.13.225"/>
    </reaction>
</comment>
<keyword evidence="8" id="KW-0963">Cytoplasm</keyword>
<keyword evidence="17" id="KW-0130">Cell adhesion</keyword>
<keyword evidence="16" id="KW-0521">NADP</keyword>
<evidence type="ECO:0000256" key="16">
    <source>
        <dbReference type="ARBA" id="ARBA00022857"/>
    </source>
</evidence>
<keyword evidence="11 25" id="KW-0479">Metal-binding</keyword>
<protein>
    <recommendedName>
        <fullName evidence="7">F-actin monooxygenase</fullName>
        <ecNumber evidence="7">1.14.13.225</ecNumber>
    </recommendedName>
</protein>
<evidence type="ECO:0000256" key="12">
    <source>
        <dbReference type="ARBA" id="ARBA00022737"/>
    </source>
</evidence>
<keyword evidence="12" id="KW-0677">Repeat</keyword>
<feature type="compositionally biased region" description="Low complexity" evidence="26">
    <location>
        <begin position="858"/>
        <end position="872"/>
    </location>
</feature>
<feature type="compositionally biased region" description="Polar residues" evidence="26">
    <location>
        <begin position="1328"/>
        <end position="1340"/>
    </location>
</feature>
<evidence type="ECO:0000256" key="23">
    <source>
        <dbReference type="ARBA" id="ARBA00023212"/>
    </source>
</evidence>
<evidence type="ECO:0000256" key="24">
    <source>
        <dbReference type="ARBA" id="ARBA00049522"/>
    </source>
</evidence>
<feature type="region of interest" description="Disordered" evidence="26">
    <location>
        <begin position="1938"/>
        <end position="1996"/>
    </location>
</feature>
<evidence type="ECO:0000256" key="25">
    <source>
        <dbReference type="PROSITE-ProRule" id="PRU00125"/>
    </source>
</evidence>
<evidence type="ECO:0000256" key="3">
    <source>
        <dbReference type="ARBA" id="ARBA00004216"/>
    </source>
</evidence>
<dbReference type="PANTHER" id="PTHR12114:SF6">
    <property type="entry name" value="ALPHA-PARVIN"/>
    <property type="match status" value="1"/>
</dbReference>
<dbReference type="SUPFAM" id="SSF47576">
    <property type="entry name" value="Calponin-homology domain, CH-domain"/>
    <property type="match status" value="2"/>
</dbReference>
<keyword evidence="13" id="KW-0967">Endosome</keyword>
<dbReference type="PROSITE" id="PS00478">
    <property type="entry name" value="LIM_DOMAIN_1"/>
    <property type="match status" value="1"/>
</dbReference>
<dbReference type="GO" id="GO:0071949">
    <property type="term" value="F:FAD binding"/>
    <property type="evidence" value="ECO:0007669"/>
    <property type="project" value="InterPro"/>
</dbReference>
<dbReference type="InterPro" id="IPR002938">
    <property type="entry name" value="FAD-bd"/>
</dbReference>
<keyword evidence="15 25" id="KW-0862">Zinc</keyword>
<feature type="compositionally biased region" description="Low complexity" evidence="26">
    <location>
        <begin position="733"/>
        <end position="748"/>
    </location>
</feature>
<feature type="region of interest" description="Disordered" evidence="26">
    <location>
        <begin position="1129"/>
        <end position="1214"/>
    </location>
</feature>
<comment type="similarity">
    <text evidence="6">Belongs to the Mical family.</text>
</comment>
<evidence type="ECO:0000256" key="15">
    <source>
        <dbReference type="ARBA" id="ARBA00022833"/>
    </source>
</evidence>
<evidence type="ECO:0000256" key="13">
    <source>
        <dbReference type="ARBA" id="ARBA00022753"/>
    </source>
</evidence>
<dbReference type="SMART" id="SM00132">
    <property type="entry name" value="LIM"/>
    <property type="match status" value="1"/>
</dbReference>
<evidence type="ECO:0000256" key="26">
    <source>
        <dbReference type="SAM" id="MobiDB-lite"/>
    </source>
</evidence>
<dbReference type="GO" id="GO:0005925">
    <property type="term" value="C:focal adhesion"/>
    <property type="evidence" value="ECO:0007669"/>
    <property type="project" value="TreeGrafter"/>
</dbReference>
<feature type="region of interest" description="Disordered" evidence="26">
    <location>
        <begin position="1530"/>
        <end position="1554"/>
    </location>
</feature>
<evidence type="ECO:0000256" key="17">
    <source>
        <dbReference type="ARBA" id="ARBA00022889"/>
    </source>
</evidence>
<dbReference type="SUPFAM" id="SSF51905">
    <property type="entry name" value="FAD/NAD(P)-binding domain"/>
    <property type="match status" value="1"/>
</dbReference>
<dbReference type="GO" id="GO:0003779">
    <property type="term" value="F:actin binding"/>
    <property type="evidence" value="ECO:0007669"/>
    <property type="project" value="UniProtKB-KW"/>
</dbReference>
<keyword evidence="20 25" id="KW-0440">LIM domain</keyword>
<dbReference type="GO" id="GO:0030036">
    <property type="term" value="P:actin cytoskeleton organization"/>
    <property type="evidence" value="ECO:0007669"/>
    <property type="project" value="InterPro"/>
</dbReference>
<dbReference type="FunFam" id="1.10.418.10:FF:000015">
    <property type="entry name" value="Parvin beta"/>
    <property type="match status" value="1"/>
</dbReference>
<gene>
    <name evidence="30" type="ORF">F2P81_006813</name>
</gene>
<evidence type="ECO:0000256" key="1">
    <source>
        <dbReference type="ARBA" id="ARBA00001974"/>
    </source>
</evidence>
<dbReference type="GO" id="GO:0034446">
    <property type="term" value="P:substrate adhesion-dependent cell spreading"/>
    <property type="evidence" value="ECO:0007669"/>
    <property type="project" value="TreeGrafter"/>
</dbReference>
<evidence type="ECO:0000256" key="10">
    <source>
        <dbReference type="ARBA" id="ARBA00022630"/>
    </source>
</evidence>
<dbReference type="GO" id="GO:0120501">
    <property type="term" value="F:F-actin monooxygenase activity"/>
    <property type="evidence" value="ECO:0007669"/>
    <property type="project" value="UniProtKB-EC"/>
</dbReference>
<sequence>MGETEDERTAQASQLFENFVQASTCKGTLQAFSILFRQLELDPLDYSHFYGSLKAAVSTWKVKALWTKLDKRAQHKVYNQNRACQGTKCLIIGGGPCGLRTAIELALLGCKVVVIEKRDTFSRNNVLHLWPFTIHDLRALGAKKFYGKFCAGAIDHISIRQLQLMLLKLSLILGVEIHTNVEFVKLVEPPAEQTDDSDSPGWRAEVRPSGHPVSDFDFDVVIGADGRKNTLDENYQIYIQKFKKNDYVETERLLGPDNVNQEALHSYAREAADFGTNYQLPSLDFAINHYGQPDVAMFDFTSMYASENAALIREKHGHQLLVALVGDSLLEPFWPMGTGCARGFLAAFDTAWMVRGWTQGRSPLEVLAERESIYRLLPQTTTENISKNFEQYAIDPATRYPNLNSSCVRPHQVRHLYVDGQQASCKLERGGPTRRSVNLSRKESDVRPGRLLTWCQKQTRGYRGVDVTNLTSSWRSGLALCALVHRQRPELIDYESLNEEDVAGNNQLAFDVAERAFGVQPVTTGKEMAAEDEPDKLLMVLYLSKFYEAFRNSPVNNGTREPDENSEDLLSKTSHKLLNAPVHRKRIPRDDKTVEDDSVNKRRRKGNHYLTELSCHSALPAGEDGELRENKVRSMATQLLAKFEENSSTARTRGKSDEDPSDPSPPPPPPLSPSTTSPPPSDEEDDEEEREESQNPRFAKPKDAPPPPPPPPARPKWQPSVYLRLLEKPSPSPSGCSRSPSPSFSRSPSSPPRSPSPNATEHHYPERTSPDLLLHTSRFSVTPPLSADGSEESVPQRKAFSRMGIKERAVLLSSMFPGSNKPPPPPPAPSPPSESQVDVSTSSSPLPPSPPPPPPSPASVSKSSSVYPVVHPVPDPTAQNGFSSASSPSYASGVKVQRHSSTPHSGKTEQISSINAGSSACDDQTSAPLSSPRRDEGREISRSLPVSLLQRKVSLTDRKTERETVHETAQDTSDDGKLAEHGHMKSGGSCALENARGIVRRSIARSESCPTGAAPSYIKERTVGKVSSAIGAKAQLLAILYETDHRPDSAPCVVRKDFSAGLGGSDVCHFCTKRVYVMERLSAEGYFFHRECFRCDVCNCTLRLGGHTFDSQEAKFYCKAHYAQHQSSSHSGRFRRRMDDRSRATPSSLDGGIYSANGGGVQLRPPAAAASSELSEQLDERQDGVPEDTEMAEEAEEDLDADATMSKSQSHDGAKDLCKAKQNNRLRRKIRATFPLLFVKRFQRSLPLDEEAPETVPEADYENITATEIQTSCDTSFKKTPTDAQNNSEQSEYLTAVKTVSPPKTRLRIPDTLKEKLLNWDVTPEETPVNTDAKTPQQLKDQVPTEADKPHRADSAPDGKKPPQSRTSSHSTFQLIANAFRRKFSMTDSSSSSNAAFATRPKRDGPHKRRPMSEGAFSFSSLFGAAGPEPSREEENTRAGGERDARWASVGGSDPWGAGRDLPSLLQQVSLRGRRDSGGGVFSDDMGSLPRSRRLDLFSSLRLRKREASQGEGKDHEAQREIRTILTKLRNKASSQQNLDAPSSSSSDDDNENLPFSQKVIQRQLEEVGEKQRDLEERGVTVEKIIRGETVSELQEEGINAINLPLSPSHYELDPEDTMLEENEVRTMVDPNSKNDRKLQELMKVLIDWINDVLVGERIIVKDLAEDLYDGQVLQKLFEKLEGEKLNVAEVTQSEIAQKQKLQTVLERINDSLKLSTRNIRWNVDSVHAKSIVAILHLLVALSQHFRAPIRLPDHVSIQVVVVQKREGILQSRQIQEEITGNTEAFSGRHERDAFDTLFDHAPDKLNVVKKFADGVYLVLLMGLLEGYFVPLYNFFLTPENFDQKVHNVSFSFELMQDGGLERPKPRPEDIVNCDLKSTLRVLYNLFTRVTPVPLHPAPFRPSAAAAFVSFLLPFLAYFASLERRGAFYARSARPDFLPPPAALGTTTTTGERERRQDRDRDQHRVQDRDQDRVQDQDRDQDEDRDRDRDRDRTLAEVFPPGRCERLLRSVEKC</sequence>
<feature type="compositionally biased region" description="Acidic residues" evidence="26">
    <location>
        <begin position="1185"/>
        <end position="1201"/>
    </location>
</feature>
<dbReference type="Pfam" id="PF00412">
    <property type="entry name" value="LIM"/>
    <property type="match status" value="1"/>
</dbReference>
<dbReference type="InterPro" id="IPR036872">
    <property type="entry name" value="CH_dom_sf"/>
</dbReference>
<dbReference type="CDD" id="cd21335">
    <property type="entry name" value="CH_PARVA_rpt1"/>
    <property type="match status" value="1"/>
</dbReference>
<feature type="compositionally biased region" description="Low complexity" evidence="26">
    <location>
        <begin position="883"/>
        <end position="892"/>
    </location>
</feature>
<feature type="compositionally biased region" description="Pro residues" evidence="26">
    <location>
        <begin position="820"/>
        <end position="832"/>
    </location>
</feature>
<evidence type="ECO:0000259" key="29">
    <source>
        <dbReference type="PROSITE" id="PS50023"/>
    </source>
</evidence>
<dbReference type="CDD" id="cd09439">
    <property type="entry name" value="LIM_Mical"/>
    <property type="match status" value="1"/>
</dbReference>
<evidence type="ECO:0000256" key="18">
    <source>
        <dbReference type="ARBA" id="ARBA00023002"/>
    </source>
</evidence>
<feature type="compositionally biased region" description="Polar residues" evidence="26">
    <location>
        <begin position="1532"/>
        <end position="1542"/>
    </location>
</feature>
<feature type="compositionally biased region" description="Low complexity" evidence="26">
    <location>
        <begin position="833"/>
        <end position="844"/>
    </location>
</feature>
<evidence type="ECO:0000256" key="8">
    <source>
        <dbReference type="ARBA" id="ARBA00022490"/>
    </source>
</evidence>
<keyword evidence="14" id="KW-0274">FAD</keyword>
<feature type="domain" description="LIM zinc-binding" evidence="29">
    <location>
        <begin position="1066"/>
        <end position="1128"/>
    </location>
</feature>
<evidence type="ECO:0000313" key="30">
    <source>
        <dbReference type="EMBL" id="KAF0040915.1"/>
    </source>
</evidence>
<organism evidence="30 31">
    <name type="scientific">Scophthalmus maximus</name>
    <name type="common">Turbot</name>
    <name type="synonym">Psetta maxima</name>
    <dbReference type="NCBI Taxonomy" id="52904"/>
    <lineage>
        <taxon>Eukaryota</taxon>
        <taxon>Metazoa</taxon>
        <taxon>Chordata</taxon>
        <taxon>Craniata</taxon>
        <taxon>Vertebrata</taxon>
        <taxon>Euteleostomi</taxon>
        <taxon>Actinopterygii</taxon>
        <taxon>Neopterygii</taxon>
        <taxon>Teleostei</taxon>
        <taxon>Neoteleostei</taxon>
        <taxon>Acanthomorphata</taxon>
        <taxon>Carangaria</taxon>
        <taxon>Pleuronectiformes</taxon>
        <taxon>Pleuronectoidei</taxon>
        <taxon>Scophthalmidae</taxon>
        <taxon>Scophthalmus</taxon>
    </lineage>
</organism>
<feature type="compositionally biased region" description="Basic and acidic residues" evidence="26">
    <location>
        <begin position="1346"/>
        <end position="1361"/>
    </location>
</feature>
<dbReference type="EMBL" id="VEVO01000006">
    <property type="protein sequence ID" value="KAF0040915.1"/>
    <property type="molecule type" value="Genomic_DNA"/>
</dbReference>
<dbReference type="SMART" id="SM00033">
    <property type="entry name" value="CH"/>
    <property type="match status" value="2"/>
</dbReference>
<keyword evidence="21" id="KW-0175">Coiled coil</keyword>
<evidence type="ECO:0000256" key="7">
    <source>
        <dbReference type="ARBA" id="ARBA00012709"/>
    </source>
</evidence>
<dbReference type="PROSITE" id="PS50021">
    <property type="entry name" value="CH"/>
    <property type="match status" value="3"/>
</dbReference>
<evidence type="ECO:0000256" key="14">
    <source>
        <dbReference type="ARBA" id="ARBA00022827"/>
    </source>
</evidence>
<keyword evidence="27" id="KW-0472">Membrane</keyword>